<dbReference type="Pfam" id="PF00378">
    <property type="entry name" value="ECH_1"/>
    <property type="match status" value="1"/>
</dbReference>
<proteinExistence type="inferred from homology"/>
<keyword evidence="4" id="KW-1185">Reference proteome</keyword>
<dbReference type="InterPro" id="IPR029045">
    <property type="entry name" value="ClpP/crotonase-like_dom_sf"/>
</dbReference>
<dbReference type="SUPFAM" id="SSF52096">
    <property type="entry name" value="ClpP/crotonase"/>
    <property type="match status" value="1"/>
</dbReference>
<sequence>LRFDEKVRVVVFKSEVKGVFCAGADLKERAKMDDAEVGHFVKRLRNLMDEIAALPVPTIAAIDGYALGGGLELALACDLRVAVIKETHDLFIFQTCLLYKETKYYFFLGGISQKMVFLLLSQELIFTGRQIDGQQAFSMGLVNHTVPQNDEGDAAYQRALTLAKEILPQ</sequence>
<organism evidence="3 4">
    <name type="scientific">Sula dactylatra</name>
    <name type="common">Masked booby</name>
    <dbReference type="NCBI Taxonomy" id="56068"/>
    <lineage>
        <taxon>Eukaryota</taxon>
        <taxon>Metazoa</taxon>
        <taxon>Chordata</taxon>
        <taxon>Craniata</taxon>
        <taxon>Vertebrata</taxon>
        <taxon>Euteleostomi</taxon>
        <taxon>Archelosauria</taxon>
        <taxon>Archosauria</taxon>
        <taxon>Dinosauria</taxon>
        <taxon>Saurischia</taxon>
        <taxon>Theropoda</taxon>
        <taxon>Coelurosauria</taxon>
        <taxon>Aves</taxon>
        <taxon>Neognathae</taxon>
        <taxon>Neoaves</taxon>
        <taxon>Aequornithes</taxon>
        <taxon>Suliformes</taxon>
        <taxon>Sulidae</taxon>
        <taxon>Sula</taxon>
    </lineage>
</organism>
<dbReference type="Gene3D" id="3.90.226.10">
    <property type="entry name" value="2-enoyl-CoA Hydratase, Chain A, domain 1"/>
    <property type="match status" value="1"/>
</dbReference>
<dbReference type="AlphaFoldDB" id="A0A851A8G0"/>
<dbReference type="InterPro" id="IPR018376">
    <property type="entry name" value="Enoyl-CoA_hyd/isom_CS"/>
</dbReference>
<evidence type="ECO:0000313" key="3">
    <source>
        <dbReference type="EMBL" id="NWI30435.1"/>
    </source>
</evidence>
<dbReference type="GO" id="GO:0006635">
    <property type="term" value="P:fatty acid beta-oxidation"/>
    <property type="evidence" value="ECO:0007669"/>
    <property type="project" value="TreeGrafter"/>
</dbReference>
<evidence type="ECO:0000256" key="2">
    <source>
        <dbReference type="RuleBase" id="RU003707"/>
    </source>
</evidence>
<dbReference type="EMBL" id="WEKW01021235">
    <property type="protein sequence ID" value="NWI30435.1"/>
    <property type="molecule type" value="Genomic_DNA"/>
</dbReference>
<comment type="similarity">
    <text evidence="1 2">Belongs to the enoyl-CoA hydratase/isomerase family.</text>
</comment>
<dbReference type="CDD" id="cd06558">
    <property type="entry name" value="crotonase-like"/>
    <property type="match status" value="1"/>
</dbReference>
<dbReference type="GO" id="GO:0005739">
    <property type="term" value="C:mitochondrion"/>
    <property type="evidence" value="ECO:0007669"/>
    <property type="project" value="TreeGrafter"/>
</dbReference>
<dbReference type="GO" id="GO:0003824">
    <property type="term" value="F:catalytic activity"/>
    <property type="evidence" value="ECO:0007669"/>
    <property type="project" value="InterPro"/>
</dbReference>
<dbReference type="InterPro" id="IPR001753">
    <property type="entry name" value="Enoyl-CoA_hydra/iso"/>
</dbReference>
<feature type="non-terminal residue" evidence="3">
    <location>
        <position position="1"/>
    </location>
</feature>
<dbReference type="PANTHER" id="PTHR11941">
    <property type="entry name" value="ENOYL-COA HYDRATASE-RELATED"/>
    <property type="match status" value="1"/>
</dbReference>
<evidence type="ECO:0000313" key="4">
    <source>
        <dbReference type="Proteomes" id="UP000619137"/>
    </source>
</evidence>
<dbReference type="PANTHER" id="PTHR11941:SF44">
    <property type="entry name" value="ENOYL-COA HYDRATASE DOMAIN-CONTAINING PROTEIN 2, MITOCHONDRIAL"/>
    <property type="match status" value="1"/>
</dbReference>
<feature type="non-terminal residue" evidence="3">
    <location>
        <position position="169"/>
    </location>
</feature>
<dbReference type="PROSITE" id="PS00166">
    <property type="entry name" value="ENOYL_COA_HYDRATASE"/>
    <property type="match status" value="1"/>
</dbReference>
<name>A0A851A8G0_SULDA</name>
<reference evidence="3" key="1">
    <citation type="submission" date="2019-10" db="EMBL/GenBank/DDBJ databases">
        <title>Bird 10,000 Genomes (B10K) Project - Family phase.</title>
        <authorList>
            <person name="Zhang G."/>
        </authorList>
    </citation>
    <scope>NUCLEOTIDE SEQUENCE</scope>
    <source>
        <strain evidence="3">B10K-DU-002-49</strain>
        <tissue evidence="3">Muscle</tissue>
    </source>
</reference>
<accession>A0A851A8G0</accession>
<dbReference type="Proteomes" id="UP000619137">
    <property type="component" value="Unassembled WGS sequence"/>
</dbReference>
<evidence type="ECO:0000256" key="1">
    <source>
        <dbReference type="ARBA" id="ARBA00005254"/>
    </source>
</evidence>
<comment type="caution">
    <text evidence="3">The sequence shown here is derived from an EMBL/GenBank/DDBJ whole genome shotgun (WGS) entry which is preliminary data.</text>
</comment>
<gene>
    <name evidence="3" type="primary">Echdc2</name>
    <name evidence="3" type="ORF">SULDAC_R01075</name>
</gene>
<protein>
    <submittedName>
        <fullName evidence="3">ECHD2 protein</fullName>
    </submittedName>
</protein>